<dbReference type="Proteomes" id="UP000037035">
    <property type="component" value="Unassembled WGS sequence"/>
</dbReference>
<evidence type="ECO:0008006" key="3">
    <source>
        <dbReference type="Google" id="ProtNLM"/>
    </source>
</evidence>
<protein>
    <recommendedName>
        <fullName evidence="3">GAG-pre-integrase domain-containing protein</fullName>
    </recommendedName>
</protein>
<dbReference type="OrthoDB" id="7691805at2759"/>
<gene>
    <name evidence="1" type="ORF">VP01_3497g1</name>
</gene>
<organism evidence="1 2">
    <name type="scientific">Puccinia sorghi</name>
    <dbReference type="NCBI Taxonomy" id="27349"/>
    <lineage>
        <taxon>Eukaryota</taxon>
        <taxon>Fungi</taxon>
        <taxon>Dikarya</taxon>
        <taxon>Basidiomycota</taxon>
        <taxon>Pucciniomycotina</taxon>
        <taxon>Pucciniomycetes</taxon>
        <taxon>Pucciniales</taxon>
        <taxon>Pucciniaceae</taxon>
        <taxon>Puccinia</taxon>
    </lineage>
</organism>
<comment type="caution">
    <text evidence="1">The sequence shown here is derived from an EMBL/GenBank/DDBJ whole genome shotgun (WGS) entry which is preliminary data.</text>
</comment>
<reference evidence="1 2" key="1">
    <citation type="submission" date="2015-08" db="EMBL/GenBank/DDBJ databases">
        <title>Next Generation Sequencing and Analysis of the Genome of Puccinia sorghi L Schw, the Causal Agent of Maize Common Rust.</title>
        <authorList>
            <person name="Rochi L."/>
            <person name="Burguener G."/>
            <person name="Darino M."/>
            <person name="Turjanski A."/>
            <person name="Kreff E."/>
            <person name="Dieguez M.J."/>
            <person name="Sacco F."/>
        </authorList>
    </citation>
    <scope>NUCLEOTIDE SEQUENCE [LARGE SCALE GENOMIC DNA]</scope>
    <source>
        <strain evidence="1 2">RO10H11247</strain>
    </source>
</reference>
<proteinExistence type="predicted"/>
<accession>A0A0L6UVW0</accession>
<dbReference type="EMBL" id="LAVV01008498">
    <property type="protein sequence ID" value="KNZ52639.1"/>
    <property type="molecule type" value="Genomic_DNA"/>
</dbReference>
<evidence type="ECO:0000313" key="2">
    <source>
        <dbReference type="Proteomes" id="UP000037035"/>
    </source>
</evidence>
<name>A0A0L6UVW0_9BASI</name>
<dbReference type="AlphaFoldDB" id="A0A0L6UVW0"/>
<sequence length="138" mass="15669">MSLVHKHHVFKTIISNNCWHLLTTPQLPPPSPSSLLNHTSPSASPHDDVVLPSLKNQPAMTSIKWHERLGHANDKLVKTFVQRFVDPEISKNWQPFFSEQCAISKSNSRRFLPPLGKEAFKVSPSGGRVFFNWFSSVR</sequence>
<evidence type="ECO:0000313" key="1">
    <source>
        <dbReference type="EMBL" id="KNZ52639.1"/>
    </source>
</evidence>
<dbReference type="VEuPathDB" id="FungiDB:VP01_3497g1"/>
<keyword evidence="2" id="KW-1185">Reference proteome</keyword>